<evidence type="ECO:0000256" key="3">
    <source>
        <dbReference type="ARBA" id="ARBA00023163"/>
    </source>
</evidence>
<gene>
    <name evidence="5" type="ORF">CAE01nite_26870</name>
</gene>
<sequence>MAAERERAPHLQVVGGRDVALDKDSDRPLFKQIADSLRARIVAGELAPGDKVPSETQLMESYRVARMTVRQALALLKAEGLLVAEHGRGVFVRARPVVRRVASDRFARRHREAGQAAFIAEAQGVGAPNVDELEVGYETAPPHVREALRLGPRGKVLARRRRYLLDGEPVELAETFVPAELAKGTPIEERHTGPGGVYARLEESGHHLAEFSEEVAARMPTPEERRRLRLPDGTPVLTVRRIAFRDDGVPVETTDTVKAAPAYVLEYRFPAE</sequence>
<evidence type="ECO:0000256" key="2">
    <source>
        <dbReference type="ARBA" id="ARBA00023125"/>
    </source>
</evidence>
<dbReference type="InterPro" id="IPR011663">
    <property type="entry name" value="UTRA"/>
</dbReference>
<proteinExistence type="predicted"/>
<dbReference type="SUPFAM" id="SSF64288">
    <property type="entry name" value="Chorismate lyase-like"/>
    <property type="match status" value="1"/>
</dbReference>
<feature type="domain" description="HTH gntR-type" evidence="4">
    <location>
        <begin position="27"/>
        <end position="95"/>
    </location>
</feature>
<organism evidence="5 6">
    <name type="scientific">Cellulomonas aerilata</name>
    <dbReference type="NCBI Taxonomy" id="515326"/>
    <lineage>
        <taxon>Bacteria</taxon>
        <taxon>Bacillati</taxon>
        <taxon>Actinomycetota</taxon>
        <taxon>Actinomycetes</taxon>
        <taxon>Micrococcales</taxon>
        <taxon>Cellulomonadaceae</taxon>
        <taxon>Cellulomonas</taxon>
    </lineage>
</organism>
<dbReference type="Proteomes" id="UP000321181">
    <property type="component" value="Unassembled WGS sequence"/>
</dbReference>
<dbReference type="PANTHER" id="PTHR44846:SF17">
    <property type="entry name" value="GNTR-FAMILY TRANSCRIPTIONAL REGULATOR"/>
    <property type="match status" value="1"/>
</dbReference>
<dbReference type="PRINTS" id="PR00035">
    <property type="entry name" value="HTHGNTR"/>
</dbReference>
<comment type="caution">
    <text evidence="5">The sequence shown here is derived from an EMBL/GenBank/DDBJ whole genome shotgun (WGS) entry which is preliminary data.</text>
</comment>
<dbReference type="Gene3D" id="1.10.10.10">
    <property type="entry name" value="Winged helix-like DNA-binding domain superfamily/Winged helix DNA-binding domain"/>
    <property type="match status" value="1"/>
</dbReference>
<protein>
    <submittedName>
        <fullName evidence="5">GntR family transcriptional regulator</fullName>
    </submittedName>
</protein>
<dbReference type="SMART" id="SM00866">
    <property type="entry name" value="UTRA"/>
    <property type="match status" value="1"/>
</dbReference>
<dbReference type="AlphaFoldDB" id="A0A512DEU3"/>
<dbReference type="PROSITE" id="PS50949">
    <property type="entry name" value="HTH_GNTR"/>
    <property type="match status" value="1"/>
</dbReference>
<evidence type="ECO:0000259" key="4">
    <source>
        <dbReference type="PROSITE" id="PS50949"/>
    </source>
</evidence>
<evidence type="ECO:0000313" key="5">
    <source>
        <dbReference type="EMBL" id="GEO34962.1"/>
    </source>
</evidence>
<dbReference type="Pfam" id="PF00392">
    <property type="entry name" value="GntR"/>
    <property type="match status" value="1"/>
</dbReference>
<dbReference type="GO" id="GO:0045892">
    <property type="term" value="P:negative regulation of DNA-templated transcription"/>
    <property type="evidence" value="ECO:0007669"/>
    <property type="project" value="TreeGrafter"/>
</dbReference>
<evidence type="ECO:0000256" key="1">
    <source>
        <dbReference type="ARBA" id="ARBA00023015"/>
    </source>
</evidence>
<dbReference type="InterPro" id="IPR028978">
    <property type="entry name" value="Chorismate_lyase_/UTRA_dom_sf"/>
</dbReference>
<keyword evidence="2" id="KW-0238">DNA-binding</keyword>
<keyword evidence="3" id="KW-0804">Transcription</keyword>
<reference evidence="5 6" key="1">
    <citation type="submission" date="2019-07" db="EMBL/GenBank/DDBJ databases">
        <title>Whole genome shotgun sequence of Cellulomonas aerilata NBRC 106308.</title>
        <authorList>
            <person name="Hosoyama A."/>
            <person name="Uohara A."/>
            <person name="Ohji S."/>
            <person name="Ichikawa N."/>
        </authorList>
    </citation>
    <scope>NUCLEOTIDE SEQUENCE [LARGE SCALE GENOMIC DNA]</scope>
    <source>
        <strain evidence="5 6">NBRC 106308</strain>
    </source>
</reference>
<keyword evidence="1" id="KW-0805">Transcription regulation</keyword>
<dbReference type="InterPro" id="IPR050679">
    <property type="entry name" value="Bact_HTH_transcr_reg"/>
</dbReference>
<dbReference type="InterPro" id="IPR036390">
    <property type="entry name" value="WH_DNA-bd_sf"/>
</dbReference>
<dbReference type="InterPro" id="IPR000524">
    <property type="entry name" value="Tscrpt_reg_HTH_GntR"/>
</dbReference>
<dbReference type="GO" id="GO:0003677">
    <property type="term" value="F:DNA binding"/>
    <property type="evidence" value="ECO:0007669"/>
    <property type="project" value="UniProtKB-KW"/>
</dbReference>
<dbReference type="CDD" id="cd07377">
    <property type="entry name" value="WHTH_GntR"/>
    <property type="match status" value="1"/>
</dbReference>
<dbReference type="RefSeq" id="WP_146905463.1">
    <property type="nucleotide sequence ID" value="NZ_BAAARM010000001.1"/>
</dbReference>
<dbReference type="Pfam" id="PF07702">
    <property type="entry name" value="UTRA"/>
    <property type="match status" value="1"/>
</dbReference>
<evidence type="ECO:0000313" key="6">
    <source>
        <dbReference type="Proteomes" id="UP000321181"/>
    </source>
</evidence>
<dbReference type="PANTHER" id="PTHR44846">
    <property type="entry name" value="MANNOSYL-D-GLYCERATE TRANSPORT/METABOLISM SYSTEM REPRESSOR MNGR-RELATED"/>
    <property type="match status" value="1"/>
</dbReference>
<dbReference type="GO" id="GO:0003700">
    <property type="term" value="F:DNA-binding transcription factor activity"/>
    <property type="evidence" value="ECO:0007669"/>
    <property type="project" value="InterPro"/>
</dbReference>
<keyword evidence="6" id="KW-1185">Reference proteome</keyword>
<dbReference type="EMBL" id="BJYY01000016">
    <property type="protein sequence ID" value="GEO34962.1"/>
    <property type="molecule type" value="Genomic_DNA"/>
</dbReference>
<dbReference type="SMART" id="SM00345">
    <property type="entry name" value="HTH_GNTR"/>
    <property type="match status" value="1"/>
</dbReference>
<dbReference type="InterPro" id="IPR036388">
    <property type="entry name" value="WH-like_DNA-bd_sf"/>
</dbReference>
<dbReference type="Gene3D" id="3.40.1410.10">
    <property type="entry name" value="Chorismate lyase-like"/>
    <property type="match status" value="1"/>
</dbReference>
<dbReference type="SUPFAM" id="SSF46785">
    <property type="entry name" value="Winged helix' DNA-binding domain"/>
    <property type="match status" value="1"/>
</dbReference>
<dbReference type="OrthoDB" id="7363114at2"/>
<accession>A0A512DEU3</accession>
<name>A0A512DEU3_9CELL</name>